<protein>
    <submittedName>
        <fullName evidence="9">Neutral zinc metallopeptidase M4 family protein</fullName>
    </submittedName>
</protein>
<dbReference type="PANTHER" id="PTHR33794:SF1">
    <property type="entry name" value="BACILLOLYSIN"/>
    <property type="match status" value="1"/>
</dbReference>
<evidence type="ECO:0000313" key="9">
    <source>
        <dbReference type="EMBL" id="EWH10078.1"/>
    </source>
</evidence>
<keyword evidence="1" id="KW-0645">Protease</keyword>
<dbReference type="Pfam" id="PF01447">
    <property type="entry name" value="Peptidase_M4"/>
    <property type="match status" value="1"/>
</dbReference>
<sequence length="561" mass="62738">MSKAFNRTRLLLTTMSLTLFIAACGDIDVSEPVDEEPITSLPSNTISRLAFRDNNATSGQIGGAMDIKFEDAAASQAQDDNSRAEQVWLYWADSNGDEFGEPWQQTEVAELPEIQIDGEVVVPPEAKMIKVYLANRLGRATEGLAVRFDDFIGNALMTGPGGNELESWYYGDTRAKISISKRNDTCYFDNGLVSVVDMANEKDTNWHSRPDNSAPNIADDGLFPPFQFECGVEPVNTHREISDEIGVWTYSTLNDAMYYGTLVYDSFIKYLGEPALNDKIRLRVHYGAQWQDMVFWDGAYANFADAYPFQYSTLSLDSVAHEVAHGVLTRVSALNPYQNTLSNDAMTLHEAFADISGVMVKYYTSGSADWLHGGENHGRVRQLNQIQTESQAIASFLDYDDAGDNYYLRIGMMTYPFYLLSQKWGLEPTYQAYLQAAKTCWSADGTLTHAANCIRQQAFVMGRNEADVINAFQTVKIKLFEHGVLSHFKMERNDHQLSFIDNSQSTSEIVSWSWHFGDGVTSTAQNPVHQYAAAGEYNVSLTVTDSGGYQDTFNRTLYISD</sequence>
<dbReference type="RefSeq" id="WP_035014567.1">
    <property type="nucleotide sequence ID" value="NZ_ARZY01000016.1"/>
</dbReference>
<evidence type="ECO:0000313" key="10">
    <source>
        <dbReference type="Proteomes" id="UP000019276"/>
    </source>
</evidence>
<keyword evidence="2" id="KW-0479">Metal-binding</keyword>
<evidence type="ECO:0000256" key="2">
    <source>
        <dbReference type="ARBA" id="ARBA00022723"/>
    </source>
</evidence>
<dbReference type="PROSITE" id="PS51257">
    <property type="entry name" value="PROKAR_LIPOPROTEIN"/>
    <property type="match status" value="1"/>
</dbReference>
<dbReference type="STRING" id="1328313.DS2_09807"/>
<dbReference type="SMART" id="SM00089">
    <property type="entry name" value="PKD"/>
    <property type="match status" value="1"/>
</dbReference>
<evidence type="ECO:0000256" key="7">
    <source>
        <dbReference type="SAM" id="SignalP"/>
    </source>
</evidence>
<dbReference type="InterPro" id="IPR013783">
    <property type="entry name" value="Ig-like_fold"/>
</dbReference>
<keyword evidence="6" id="KW-0865">Zymogen</keyword>
<accession>W7QQB2</accession>
<dbReference type="InterPro" id="IPR035986">
    <property type="entry name" value="PKD_dom_sf"/>
</dbReference>
<feature type="domain" description="PKD" evidence="8">
    <location>
        <begin position="496"/>
        <end position="561"/>
    </location>
</feature>
<dbReference type="eggNOG" id="COG3227">
    <property type="taxonomic scope" value="Bacteria"/>
</dbReference>
<dbReference type="InterPro" id="IPR027268">
    <property type="entry name" value="Peptidase_M4/M1_CTD_sf"/>
</dbReference>
<dbReference type="Gene3D" id="2.60.40.10">
    <property type="entry name" value="Immunoglobulins"/>
    <property type="match status" value="1"/>
</dbReference>
<feature type="chain" id="PRO_5004898357" evidence="7">
    <location>
        <begin position="26"/>
        <end position="561"/>
    </location>
</feature>
<evidence type="ECO:0000256" key="4">
    <source>
        <dbReference type="ARBA" id="ARBA00022833"/>
    </source>
</evidence>
<evidence type="ECO:0000256" key="1">
    <source>
        <dbReference type="ARBA" id="ARBA00022670"/>
    </source>
</evidence>
<dbReference type="CDD" id="cd00146">
    <property type="entry name" value="PKD"/>
    <property type="match status" value="1"/>
</dbReference>
<keyword evidence="5" id="KW-0482">Metalloprotease</keyword>
<dbReference type="PATRIC" id="fig|1328313.3.peg.2008"/>
<evidence type="ECO:0000259" key="8">
    <source>
        <dbReference type="PROSITE" id="PS50093"/>
    </source>
</evidence>
<evidence type="ECO:0000256" key="5">
    <source>
        <dbReference type="ARBA" id="ARBA00023049"/>
    </source>
</evidence>
<dbReference type="EMBL" id="ARZY01000016">
    <property type="protein sequence ID" value="EWH10078.1"/>
    <property type="molecule type" value="Genomic_DNA"/>
</dbReference>
<dbReference type="SUPFAM" id="SSF49299">
    <property type="entry name" value="PKD domain"/>
    <property type="match status" value="1"/>
</dbReference>
<keyword evidence="3" id="KW-0378">Hydrolase</keyword>
<dbReference type="Pfam" id="PF18911">
    <property type="entry name" value="PKD_4"/>
    <property type="match status" value="1"/>
</dbReference>
<comment type="caution">
    <text evidence="9">The sequence shown here is derived from an EMBL/GenBank/DDBJ whole genome shotgun (WGS) entry which is preliminary data.</text>
</comment>
<reference evidence="9 10" key="1">
    <citation type="journal article" date="2014" name="Genome Announc.">
        <title>Draft Genome Sequence of the Agar-Degrading Bacterium Catenovulum sp. Strain DS-2, Isolated from Intestines of Haliotis diversicolor.</title>
        <authorList>
            <person name="Shan D."/>
            <person name="Li X."/>
            <person name="Gu Z."/>
            <person name="Wei G."/>
            <person name="Gao Z."/>
            <person name="Shao Z."/>
        </authorList>
    </citation>
    <scope>NUCLEOTIDE SEQUENCE [LARGE SCALE GENOMIC DNA]</scope>
    <source>
        <strain evidence="9 10">DS-2</strain>
    </source>
</reference>
<dbReference type="InterPro" id="IPR000601">
    <property type="entry name" value="PKD_dom"/>
</dbReference>
<dbReference type="PANTHER" id="PTHR33794">
    <property type="entry name" value="BACILLOLYSIN"/>
    <property type="match status" value="1"/>
</dbReference>
<dbReference type="PROSITE" id="PS50093">
    <property type="entry name" value="PKD"/>
    <property type="match status" value="1"/>
</dbReference>
<keyword evidence="4" id="KW-0862">Zinc</keyword>
<dbReference type="eggNOG" id="COG3291">
    <property type="taxonomic scope" value="Bacteria"/>
</dbReference>
<organism evidence="9 10">
    <name type="scientific">Catenovulum agarivorans DS-2</name>
    <dbReference type="NCBI Taxonomy" id="1328313"/>
    <lineage>
        <taxon>Bacteria</taxon>
        <taxon>Pseudomonadati</taxon>
        <taxon>Pseudomonadota</taxon>
        <taxon>Gammaproteobacteria</taxon>
        <taxon>Alteromonadales</taxon>
        <taxon>Alteromonadaceae</taxon>
        <taxon>Catenovulum</taxon>
    </lineage>
</organism>
<dbReference type="Proteomes" id="UP000019276">
    <property type="component" value="Unassembled WGS sequence"/>
</dbReference>
<gene>
    <name evidence="9" type="ORF">DS2_09807</name>
</gene>
<dbReference type="InterPro" id="IPR001570">
    <property type="entry name" value="Peptidase_M4_C_domain"/>
</dbReference>
<keyword evidence="10" id="KW-1185">Reference proteome</keyword>
<dbReference type="InterPro" id="IPR022409">
    <property type="entry name" value="PKD/Chitinase_dom"/>
</dbReference>
<evidence type="ECO:0000256" key="6">
    <source>
        <dbReference type="ARBA" id="ARBA00023145"/>
    </source>
</evidence>
<dbReference type="SUPFAM" id="SSF55486">
    <property type="entry name" value="Metalloproteases ('zincins'), catalytic domain"/>
    <property type="match status" value="1"/>
</dbReference>
<proteinExistence type="predicted"/>
<dbReference type="AlphaFoldDB" id="W7QQB2"/>
<evidence type="ECO:0000256" key="3">
    <source>
        <dbReference type="ARBA" id="ARBA00022801"/>
    </source>
</evidence>
<keyword evidence="7" id="KW-0732">Signal</keyword>
<dbReference type="GO" id="GO:0046872">
    <property type="term" value="F:metal ion binding"/>
    <property type="evidence" value="ECO:0007669"/>
    <property type="project" value="UniProtKB-KW"/>
</dbReference>
<dbReference type="InterPro" id="IPR050728">
    <property type="entry name" value="Zinc_Metalloprotease_M4"/>
</dbReference>
<dbReference type="Gene3D" id="1.10.390.10">
    <property type="entry name" value="Neutral Protease Domain 2"/>
    <property type="match status" value="1"/>
</dbReference>
<dbReference type="InterPro" id="IPR013856">
    <property type="entry name" value="Peptidase_M4_domain"/>
</dbReference>
<dbReference type="GO" id="GO:0004222">
    <property type="term" value="F:metalloendopeptidase activity"/>
    <property type="evidence" value="ECO:0007669"/>
    <property type="project" value="InterPro"/>
</dbReference>
<dbReference type="GO" id="GO:0006508">
    <property type="term" value="P:proteolysis"/>
    <property type="evidence" value="ECO:0007669"/>
    <property type="project" value="UniProtKB-KW"/>
</dbReference>
<dbReference type="Gene3D" id="3.10.170.10">
    <property type="match status" value="1"/>
</dbReference>
<dbReference type="Pfam" id="PF02868">
    <property type="entry name" value="Peptidase_M4_C"/>
    <property type="match status" value="1"/>
</dbReference>
<dbReference type="OrthoDB" id="5378341at2"/>
<name>W7QQB2_9ALTE</name>
<feature type="signal peptide" evidence="7">
    <location>
        <begin position="1"/>
        <end position="25"/>
    </location>
</feature>